<dbReference type="OrthoDB" id="6081075at2759"/>
<dbReference type="GeneID" id="111114633"/>
<dbReference type="Pfam" id="PF09588">
    <property type="entry name" value="YqaJ"/>
    <property type="match status" value="1"/>
</dbReference>
<name>A0A8B8BZJ6_CRAVI</name>
<dbReference type="InterPro" id="IPR019080">
    <property type="entry name" value="YqaJ_viral_recombinase"/>
</dbReference>
<dbReference type="InterPro" id="IPR011604">
    <property type="entry name" value="PDDEXK-like_dom_sf"/>
</dbReference>
<organism evidence="2 3">
    <name type="scientific">Crassostrea virginica</name>
    <name type="common">Eastern oyster</name>
    <dbReference type="NCBI Taxonomy" id="6565"/>
    <lineage>
        <taxon>Eukaryota</taxon>
        <taxon>Metazoa</taxon>
        <taxon>Spiralia</taxon>
        <taxon>Lophotrochozoa</taxon>
        <taxon>Mollusca</taxon>
        <taxon>Bivalvia</taxon>
        <taxon>Autobranchia</taxon>
        <taxon>Pteriomorphia</taxon>
        <taxon>Ostreida</taxon>
        <taxon>Ostreoidea</taxon>
        <taxon>Ostreidae</taxon>
        <taxon>Crassostrea</taxon>
    </lineage>
</organism>
<dbReference type="GO" id="GO:0006281">
    <property type="term" value="P:DNA repair"/>
    <property type="evidence" value="ECO:0007669"/>
    <property type="project" value="UniProtKB-ARBA"/>
</dbReference>
<dbReference type="InterPro" id="IPR011335">
    <property type="entry name" value="Restrct_endonuc-II-like"/>
</dbReference>
<proteinExistence type="predicted"/>
<dbReference type="Proteomes" id="UP000694844">
    <property type="component" value="Chromosome 9"/>
</dbReference>
<dbReference type="KEGG" id="cvn:111114633"/>
<gene>
    <name evidence="3" type="primary">LOC111114633</name>
</gene>
<dbReference type="Gene3D" id="3.90.320.10">
    <property type="match status" value="1"/>
</dbReference>
<sequence length="559" mass="64407">MEGDINFFCWQVPDLKKYLQVRGIQCSLGRKIELVRLCELANELRLEILVKDTENEYVDFNRNRRSVTIGSGIVVLEPMNRVEEWNKDLTRIPDVKSFDVLVYLMNKCGWSSDRLTSYKIDNGYRLYLANHIDNVQVSHGLHPEFMYLKCTCVPETRQSAQPYIPWILLRCTSGEIISGGCTCVADNGACKHCVAFVFSLSSFCERHQDRSAEVCTDIPCTWDKPRKVTMPSEIICIDTRLDLSHPPPAVPTPDNYDPRVQCNKQGATLQQDFYNLCKGTNALLLQTLYSEDMDSDDSDSEENEIVTMEDVFKTKECTGDMHSVNEKLKDIFNYEHLNKIEMATRGQSENPEWFLHRKGRITASIFSSVNHFRFTECPENYISKQIMGKSTRRTTPSMSFGTVNEPVARHQYFEKYKHVHKQADVKLCGLFIDPDFPYLGASPDALVKCKCCGEGLLEIKCSFVHQNKDPKDACLDDHYHITLDENENVRLKLDSPWYIQIQGQLGVCHRKWCDFVFFIKKGFIVDRIYFDAELYKNIVIKASKFFETYIIPALQATSN</sequence>
<evidence type="ECO:0000259" key="1">
    <source>
        <dbReference type="Pfam" id="PF09588"/>
    </source>
</evidence>
<dbReference type="PANTHER" id="PTHR47526">
    <property type="entry name" value="ATP-DEPENDENT DNA HELICASE"/>
    <property type="match status" value="1"/>
</dbReference>
<reference evidence="3" key="1">
    <citation type="submission" date="2025-08" db="UniProtKB">
        <authorList>
            <consortium name="RefSeq"/>
        </authorList>
    </citation>
    <scope>IDENTIFICATION</scope>
    <source>
        <tissue evidence="3">Whole sample</tissue>
    </source>
</reference>
<feature type="domain" description="YqaJ viral recombinase" evidence="1">
    <location>
        <begin position="352"/>
        <end position="507"/>
    </location>
</feature>
<dbReference type="SUPFAM" id="SSF52980">
    <property type="entry name" value="Restriction endonuclease-like"/>
    <property type="match status" value="1"/>
</dbReference>
<protein>
    <submittedName>
        <fullName evidence="3">Uncharacterized protein LOC111114633 isoform X1</fullName>
    </submittedName>
</protein>
<keyword evidence="2" id="KW-1185">Reference proteome</keyword>
<dbReference type="RefSeq" id="XP_022308730.1">
    <property type="nucleotide sequence ID" value="XM_022453022.1"/>
</dbReference>
<evidence type="ECO:0000313" key="3">
    <source>
        <dbReference type="RefSeq" id="XP_022308730.1"/>
    </source>
</evidence>
<dbReference type="PANTHER" id="PTHR47526:SF3">
    <property type="entry name" value="PHD-TYPE DOMAIN-CONTAINING PROTEIN"/>
    <property type="match status" value="1"/>
</dbReference>
<dbReference type="CDD" id="cd22343">
    <property type="entry name" value="PDDEXK_lambda_exonuclease-like"/>
    <property type="match status" value="1"/>
</dbReference>
<accession>A0A8B8BZJ6</accession>
<evidence type="ECO:0000313" key="2">
    <source>
        <dbReference type="Proteomes" id="UP000694844"/>
    </source>
</evidence>
<dbReference type="AlphaFoldDB" id="A0A8B8BZJ6"/>